<comment type="caution">
    <text evidence="1">The sequence shown here is derived from an EMBL/GenBank/DDBJ whole genome shotgun (WGS) entry which is preliminary data.</text>
</comment>
<sequence>MYGFAASVLLLARGCVLLTADVDLSFSNWVQNLQNNAPSSNAGDRREKQTDNRFSLLVAGAGANELAILQTPGPLRLTAGENLTLNCMLRGFGPPGAVKWQKGADRSQPPVYNDKEASSSPTSRVARIIPGSNTDYSIHISNIQPKDAGTYYCVKYKAGSPETEYRLGMGTEVSVIATPSLPNITGPPSRVDSGASVTFNCTSEGFFPREITLTWIKDRRTIPASSVAVLPPEESTSYQVVSAVDMTLTERDVKSELTCQIHHSTLPGPLRKSFKLGDALRVTPKMSVEPGQLIEAVVNELVTITCSAKGFYPNDTGLAWRENGSETDLPMAESTTQDYDGTFSMRSILEINATEGRNHSVFSCYAVRNSQPLDPVNVTLKIHREGKGLTYSGGAAHYGDGFVA</sequence>
<dbReference type="EMBL" id="CM037618">
    <property type="protein sequence ID" value="KAH8000950.1"/>
    <property type="molecule type" value="Genomic_DNA"/>
</dbReference>
<dbReference type="Proteomes" id="UP000827872">
    <property type="component" value="Linkage Group LG05"/>
</dbReference>
<proteinExistence type="predicted"/>
<gene>
    <name evidence="1" type="ORF">K3G42_030117</name>
</gene>
<protein>
    <submittedName>
        <fullName evidence="1">Uncharacterized protein</fullName>
    </submittedName>
</protein>
<organism evidence="1 2">
    <name type="scientific">Sphaerodactylus townsendi</name>
    <dbReference type="NCBI Taxonomy" id="933632"/>
    <lineage>
        <taxon>Eukaryota</taxon>
        <taxon>Metazoa</taxon>
        <taxon>Chordata</taxon>
        <taxon>Craniata</taxon>
        <taxon>Vertebrata</taxon>
        <taxon>Euteleostomi</taxon>
        <taxon>Lepidosauria</taxon>
        <taxon>Squamata</taxon>
        <taxon>Bifurcata</taxon>
        <taxon>Gekkota</taxon>
        <taxon>Sphaerodactylidae</taxon>
        <taxon>Sphaerodactylus</taxon>
    </lineage>
</organism>
<evidence type="ECO:0000313" key="2">
    <source>
        <dbReference type="Proteomes" id="UP000827872"/>
    </source>
</evidence>
<name>A0ACB8F879_9SAUR</name>
<evidence type="ECO:0000313" key="1">
    <source>
        <dbReference type="EMBL" id="KAH8000950.1"/>
    </source>
</evidence>
<keyword evidence="2" id="KW-1185">Reference proteome</keyword>
<accession>A0ACB8F879</accession>
<reference evidence="1" key="1">
    <citation type="submission" date="2021-08" db="EMBL/GenBank/DDBJ databases">
        <title>The first chromosome-level gecko genome reveals the dynamic sex chromosomes of Neotropical dwarf geckos (Sphaerodactylidae: Sphaerodactylus).</title>
        <authorList>
            <person name="Pinto B.J."/>
            <person name="Keating S.E."/>
            <person name="Gamble T."/>
        </authorList>
    </citation>
    <scope>NUCLEOTIDE SEQUENCE</scope>
    <source>
        <strain evidence="1">TG3544</strain>
    </source>
</reference>